<evidence type="ECO:0000313" key="2">
    <source>
        <dbReference type="EMBL" id="MCW3798156.1"/>
    </source>
</evidence>
<accession>A0ABT3JGD7</accession>
<reference evidence="2 3" key="1">
    <citation type="submission" date="2022-10" db="EMBL/GenBank/DDBJ databases">
        <title>Sphingomonas sp.</title>
        <authorList>
            <person name="Jin C."/>
        </authorList>
    </citation>
    <scope>NUCLEOTIDE SEQUENCE [LARGE SCALE GENOMIC DNA]</scope>
    <source>
        <strain evidence="2 3">BN140010</strain>
    </source>
</reference>
<evidence type="ECO:0000313" key="3">
    <source>
        <dbReference type="Proteomes" id="UP001526246"/>
    </source>
</evidence>
<protein>
    <submittedName>
        <fullName evidence="2">Uncharacterized protein</fullName>
    </submittedName>
</protein>
<dbReference type="EMBL" id="JAPDOB010000002">
    <property type="protein sequence ID" value="MCW3798156.1"/>
    <property type="molecule type" value="Genomic_DNA"/>
</dbReference>
<gene>
    <name evidence="2" type="ORF">OMW55_10105</name>
</gene>
<keyword evidence="1" id="KW-1133">Transmembrane helix</keyword>
<organism evidence="2 3">
    <name type="scientific">Sphingomonas arvum</name>
    <dbReference type="NCBI Taxonomy" id="2992113"/>
    <lineage>
        <taxon>Bacteria</taxon>
        <taxon>Pseudomonadati</taxon>
        <taxon>Pseudomonadota</taxon>
        <taxon>Alphaproteobacteria</taxon>
        <taxon>Sphingomonadales</taxon>
        <taxon>Sphingomonadaceae</taxon>
        <taxon>Sphingomonas</taxon>
    </lineage>
</organism>
<keyword evidence="3" id="KW-1185">Reference proteome</keyword>
<sequence>MADEAAEKRSFLIFAVLRISGALLFIAGVAITFSDLVQPRGAPFAGIPLATLGLSEALFAPRLVRRLTRS</sequence>
<proteinExistence type="predicted"/>
<feature type="transmembrane region" description="Helical" evidence="1">
    <location>
        <begin position="45"/>
        <end position="64"/>
    </location>
</feature>
<feature type="transmembrane region" description="Helical" evidence="1">
    <location>
        <begin position="12"/>
        <end position="33"/>
    </location>
</feature>
<keyword evidence="1" id="KW-0472">Membrane</keyword>
<dbReference type="RefSeq" id="WP_264882859.1">
    <property type="nucleotide sequence ID" value="NZ_JAPDOB010000002.1"/>
</dbReference>
<evidence type="ECO:0000256" key="1">
    <source>
        <dbReference type="SAM" id="Phobius"/>
    </source>
</evidence>
<comment type="caution">
    <text evidence="2">The sequence shown here is derived from an EMBL/GenBank/DDBJ whole genome shotgun (WGS) entry which is preliminary data.</text>
</comment>
<keyword evidence="1" id="KW-0812">Transmembrane</keyword>
<dbReference type="Proteomes" id="UP001526246">
    <property type="component" value="Unassembled WGS sequence"/>
</dbReference>
<name>A0ABT3JGD7_9SPHN</name>